<feature type="region of interest" description="Disordered" evidence="1">
    <location>
        <begin position="395"/>
        <end position="419"/>
    </location>
</feature>
<proteinExistence type="predicted"/>
<dbReference type="AlphaFoldDB" id="A0A2K1QPV0"/>
<sequence>MPTDPVATLQGHARSPSLRLLARISQYELLSRMWSDKANDSLPPIRSRDFAYIEKPSMIVEEARGEINQVRSKDFAELLSGPVVDIVVGKDKRRWSLHRNILLHHSGYFETAFMGANQPKTTKHANQTLELLKDDPAGFELFVKWLYQGRLDDTSALTDEQKYDYAVACHKLYLLCERFDMPDLKNLSVDQYRQCLNEAQLVPDADEINEIYKISPKGSPFRKLMTQIAARQIMDPDTEKDAESYRACFRDNSDFAIDMINAIKIGTSGVLFDDPTEGDDCLYHDHENGAACRHRPRAFVANQNRKRRPNEEDLIQLLKASPTTSTNSDLSSLMAESDLSSLLADSDLSDSLTDESTPGGALPPPPTPAKPANQVKARQMELVLSSAMGSMDNILEEDRVKGDRPKEDRAKEDRVGEEQKKMVEGVEVALQDVNPLNYVAALRLLQEKGRRNSRDLFDGLDG</sequence>
<dbReference type="PANTHER" id="PTHR47843">
    <property type="entry name" value="BTB DOMAIN-CONTAINING PROTEIN-RELATED"/>
    <property type="match status" value="1"/>
</dbReference>
<feature type="domain" description="BTB" evidence="2">
    <location>
        <begin position="84"/>
        <end position="155"/>
    </location>
</feature>
<dbReference type="CDD" id="cd18186">
    <property type="entry name" value="BTB_POZ_ZBTB_KLHL-like"/>
    <property type="match status" value="1"/>
</dbReference>
<reference evidence="3 4" key="1">
    <citation type="submission" date="2017-06" db="EMBL/GenBank/DDBJ databases">
        <title>Draft genome sequence of a variant of Elsinoe murrayae.</title>
        <authorList>
            <person name="Cheng Q."/>
        </authorList>
    </citation>
    <scope>NUCLEOTIDE SEQUENCE [LARGE SCALE GENOMIC DNA]</scope>
    <source>
        <strain evidence="3 4">CQ-2017a</strain>
    </source>
</reference>
<feature type="compositionally biased region" description="Basic and acidic residues" evidence="1">
    <location>
        <begin position="396"/>
        <end position="419"/>
    </location>
</feature>
<comment type="caution">
    <text evidence="3">The sequence shown here is derived from an EMBL/GenBank/DDBJ whole genome shotgun (WGS) entry which is preliminary data.</text>
</comment>
<dbReference type="SUPFAM" id="SSF54695">
    <property type="entry name" value="POZ domain"/>
    <property type="match status" value="1"/>
</dbReference>
<dbReference type="STRING" id="2082308.A0A2K1QPV0"/>
<evidence type="ECO:0000259" key="2">
    <source>
        <dbReference type="PROSITE" id="PS50097"/>
    </source>
</evidence>
<dbReference type="InterPro" id="IPR011333">
    <property type="entry name" value="SKP1/BTB/POZ_sf"/>
</dbReference>
<dbReference type="EMBL" id="NKHZ01000055">
    <property type="protein sequence ID" value="PNS17042.1"/>
    <property type="molecule type" value="Genomic_DNA"/>
</dbReference>
<keyword evidence="4" id="KW-1185">Reference proteome</keyword>
<name>A0A2K1QPV0_9PEZI</name>
<dbReference type="SMART" id="SM00225">
    <property type="entry name" value="BTB"/>
    <property type="match status" value="1"/>
</dbReference>
<dbReference type="InParanoid" id="A0A2K1QPV0"/>
<dbReference type="Proteomes" id="UP000243797">
    <property type="component" value="Unassembled WGS sequence"/>
</dbReference>
<dbReference type="Pfam" id="PF00651">
    <property type="entry name" value="BTB"/>
    <property type="match status" value="1"/>
</dbReference>
<dbReference type="PANTHER" id="PTHR47843:SF2">
    <property type="entry name" value="BTB DOMAIN-CONTAINING PROTEIN"/>
    <property type="match status" value="1"/>
</dbReference>
<dbReference type="OrthoDB" id="194443at2759"/>
<gene>
    <name evidence="3" type="ORF">CAC42_5006</name>
</gene>
<dbReference type="Gene3D" id="3.30.710.10">
    <property type="entry name" value="Potassium Channel Kv1.1, Chain A"/>
    <property type="match status" value="1"/>
</dbReference>
<organism evidence="3 4">
    <name type="scientific">Sphaceloma murrayae</name>
    <dbReference type="NCBI Taxonomy" id="2082308"/>
    <lineage>
        <taxon>Eukaryota</taxon>
        <taxon>Fungi</taxon>
        <taxon>Dikarya</taxon>
        <taxon>Ascomycota</taxon>
        <taxon>Pezizomycotina</taxon>
        <taxon>Dothideomycetes</taxon>
        <taxon>Dothideomycetidae</taxon>
        <taxon>Myriangiales</taxon>
        <taxon>Elsinoaceae</taxon>
        <taxon>Sphaceloma</taxon>
    </lineage>
</organism>
<feature type="compositionally biased region" description="Low complexity" evidence="1">
    <location>
        <begin position="348"/>
        <end position="360"/>
    </location>
</feature>
<protein>
    <recommendedName>
        <fullName evidence="2">BTB domain-containing protein</fullName>
    </recommendedName>
</protein>
<feature type="region of interest" description="Disordered" evidence="1">
    <location>
        <begin position="348"/>
        <end position="375"/>
    </location>
</feature>
<dbReference type="InterPro" id="IPR000210">
    <property type="entry name" value="BTB/POZ_dom"/>
</dbReference>
<evidence type="ECO:0000256" key="1">
    <source>
        <dbReference type="SAM" id="MobiDB-lite"/>
    </source>
</evidence>
<evidence type="ECO:0000313" key="3">
    <source>
        <dbReference type="EMBL" id="PNS17042.1"/>
    </source>
</evidence>
<dbReference type="PROSITE" id="PS50097">
    <property type="entry name" value="BTB"/>
    <property type="match status" value="1"/>
</dbReference>
<evidence type="ECO:0000313" key="4">
    <source>
        <dbReference type="Proteomes" id="UP000243797"/>
    </source>
</evidence>
<accession>A0A2K1QPV0</accession>